<evidence type="ECO:0000313" key="1">
    <source>
        <dbReference type="EMBL" id="THG91195.1"/>
    </source>
</evidence>
<sequence length="43" mass="4762">MKQELKLFLITATLITFGFLSTQFGTELALSLSEHLPTLPPVN</sequence>
<gene>
    <name evidence="1" type="ORF">AJ85_06255</name>
</gene>
<accession>A0A4S4K0R5</accession>
<evidence type="ECO:0000313" key="2">
    <source>
        <dbReference type="Proteomes" id="UP000297014"/>
    </source>
</evidence>
<proteinExistence type="predicted"/>
<dbReference type="RefSeq" id="WP_268746793.1">
    <property type="nucleotide sequence ID" value="NZ_ALPT02000014.1"/>
</dbReference>
<dbReference type="AlphaFoldDB" id="A0A4S4K0R5"/>
<protein>
    <submittedName>
        <fullName evidence="1">Uncharacterized protein</fullName>
    </submittedName>
</protein>
<name>A0A4S4K0R5_ALKAL</name>
<dbReference type="Proteomes" id="UP000297014">
    <property type="component" value="Unassembled WGS sequence"/>
</dbReference>
<organism evidence="1 2">
    <name type="scientific">Alkalihalobacillus alcalophilus ATCC 27647 = CGMCC 1.3604</name>
    <dbReference type="NCBI Taxonomy" id="1218173"/>
    <lineage>
        <taxon>Bacteria</taxon>
        <taxon>Bacillati</taxon>
        <taxon>Bacillota</taxon>
        <taxon>Bacilli</taxon>
        <taxon>Bacillales</taxon>
        <taxon>Bacillaceae</taxon>
        <taxon>Alkalihalobacillus</taxon>
    </lineage>
</organism>
<dbReference type="EMBL" id="JALP01000084">
    <property type="protein sequence ID" value="THG91195.1"/>
    <property type="molecule type" value="Genomic_DNA"/>
</dbReference>
<comment type="caution">
    <text evidence="1">The sequence shown here is derived from an EMBL/GenBank/DDBJ whole genome shotgun (WGS) entry which is preliminary data.</text>
</comment>
<reference evidence="1 2" key="1">
    <citation type="submission" date="2014-01" db="EMBL/GenBank/DDBJ databases">
        <title>Draft genome sequencing of Bacillus alcalophilus CGMCC 1.3604.</title>
        <authorList>
            <person name="Yang J."/>
            <person name="Diao L."/>
            <person name="Yang S."/>
        </authorList>
    </citation>
    <scope>NUCLEOTIDE SEQUENCE [LARGE SCALE GENOMIC DNA]</scope>
    <source>
        <strain evidence="1 2">CGMCC 1.3604</strain>
    </source>
</reference>